<evidence type="ECO:0000256" key="3">
    <source>
        <dbReference type="ARBA" id="ARBA00023002"/>
    </source>
</evidence>
<reference evidence="5" key="1">
    <citation type="submission" date="2014-07" db="EMBL/GenBank/DDBJ databases">
        <authorList>
            <person name="Urmite Genomes Urmite Genomes"/>
        </authorList>
    </citation>
    <scope>NUCLEOTIDE SEQUENCE</scope>
    <source>
        <strain evidence="5">11W110_air</strain>
    </source>
</reference>
<dbReference type="PATRIC" id="fig|1461584.3.peg.1346"/>
<accession>A0A078MP37</accession>
<dbReference type="InterPro" id="IPR013785">
    <property type="entry name" value="Aldolase_TIM"/>
</dbReference>
<name>A0A078MP37_9MICC</name>
<evidence type="ECO:0000259" key="4">
    <source>
        <dbReference type="Pfam" id="PF00724"/>
    </source>
</evidence>
<dbReference type="FunFam" id="3.20.20.70:FF:000059">
    <property type="entry name" value="N-ethylmaleimide reductase, FMN-linked"/>
    <property type="match status" value="1"/>
</dbReference>
<dbReference type="PANTHER" id="PTHR22893">
    <property type="entry name" value="NADH OXIDOREDUCTASE-RELATED"/>
    <property type="match status" value="1"/>
</dbReference>
<dbReference type="SUPFAM" id="SSF51395">
    <property type="entry name" value="FMN-linked oxidoreductases"/>
    <property type="match status" value="1"/>
</dbReference>
<dbReference type="PANTHER" id="PTHR22893:SF91">
    <property type="entry name" value="NADPH DEHYDROGENASE 2-RELATED"/>
    <property type="match status" value="1"/>
</dbReference>
<feature type="domain" description="NADH:flavin oxidoreductase/NADH oxidase N-terminal" evidence="4">
    <location>
        <begin position="2"/>
        <end position="334"/>
    </location>
</feature>
<dbReference type="CDD" id="cd02933">
    <property type="entry name" value="OYE_like_FMN"/>
    <property type="match status" value="1"/>
</dbReference>
<dbReference type="Pfam" id="PF00724">
    <property type="entry name" value="Oxidored_FMN"/>
    <property type="match status" value="1"/>
</dbReference>
<evidence type="ECO:0000256" key="2">
    <source>
        <dbReference type="ARBA" id="ARBA00005979"/>
    </source>
</evidence>
<gene>
    <name evidence="5" type="primary">nemA_1</name>
    <name evidence="5" type="ORF">BN1051_01360</name>
</gene>
<keyword evidence="3" id="KW-0560">Oxidoreductase</keyword>
<sequence>MNLFSPLTVGSVELSNRLVMAPLTRMRSGRDGVPGPMVAEHYRQRASLGLIISEGTYPSFAGQAFTGQPGLVTEEQVAGWRKVTDAVHAAGGRIYAQVMHSGRVTHPGINGGREVLAPSAVAINGLTHTYEGKQPYPVPRALAADEIPQVIAEFVAACRNAVDAGFDGVELHGANGYLLHEFLSPAANLRTDGYGGSPENRARFVIELYRAVAAEIGAERTGLRISPEHNVQDALETDPEDLLATYGTLVDAIAPLKPAYLSILHNDPAGHLVQELRRRFDGPVLLNSGFGVETTRDEALEMMDRGLCDAVVVGRPALANPDLVRRWRDDLPLNAPDRSTFYAFGPEGYTDYPEYAGQN</sequence>
<dbReference type="GO" id="GO:0010181">
    <property type="term" value="F:FMN binding"/>
    <property type="evidence" value="ECO:0007669"/>
    <property type="project" value="InterPro"/>
</dbReference>
<dbReference type="InterPro" id="IPR001155">
    <property type="entry name" value="OxRdtase_FMN_N"/>
</dbReference>
<dbReference type="AlphaFoldDB" id="A0A078MP37"/>
<organism evidence="5">
    <name type="scientific">Arthrobacter saudimassiliensis</name>
    <dbReference type="NCBI Taxonomy" id="1461584"/>
    <lineage>
        <taxon>Bacteria</taxon>
        <taxon>Bacillati</taxon>
        <taxon>Actinomycetota</taxon>
        <taxon>Actinomycetes</taxon>
        <taxon>Micrococcales</taxon>
        <taxon>Micrococcaceae</taxon>
        <taxon>Arthrobacter</taxon>
    </lineage>
</organism>
<dbReference type="InterPro" id="IPR045247">
    <property type="entry name" value="Oye-like"/>
</dbReference>
<evidence type="ECO:0000313" key="5">
    <source>
        <dbReference type="EMBL" id="CEA08025.1"/>
    </source>
</evidence>
<evidence type="ECO:0000256" key="1">
    <source>
        <dbReference type="ARBA" id="ARBA00001917"/>
    </source>
</evidence>
<comment type="similarity">
    <text evidence="2">Belongs to the NADH:flavin oxidoreductase/NADH oxidase family.</text>
</comment>
<proteinExistence type="inferred from homology"/>
<protein>
    <submittedName>
        <fullName evidence="5">N-ethylmaleimide reductase</fullName>
    </submittedName>
</protein>
<dbReference type="GO" id="GO:0005829">
    <property type="term" value="C:cytosol"/>
    <property type="evidence" value="ECO:0007669"/>
    <property type="project" value="UniProtKB-ARBA"/>
</dbReference>
<dbReference type="Gene3D" id="3.20.20.70">
    <property type="entry name" value="Aldolase class I"/>
    <property type="match status" value="1"/>
</dbReference>
<comment type="cofactor">
    <cofactor evidence="1">
        <name>FMN</name>
        <dbReference type="ChEBI" id="CHEBI:58210"/>
    </cofactor>
</comment>
<dbReference type="EMBL" id="LN483070">
    <property type="protein sequence ID" value="CEA08025.1"/>
    <property type="molecule type" value="Genomic_DNA"/>
</dbReference>
<dbReference type="GO" id="GO:0016628">
    <property type="term" value="F:oxidoreductase activity, acting on the CH-CH group of donors, NAD or NADP as acceptor"/>
    <property type="evidence" value="ECO:0007669"/>
    <property type="project" value="UniProtKB-ARBA"/>
</dbReference>